<evidence type="ECO:0000256" key="1">
    <source>
        <dbReference type="ARBA" id="ARBA00004141"/>
    </source>
</evidence>
<dbReference type="AlphaFoldDB" id="A0A5C5SDJ2"/>
<dbReference type="InterPro" id="IPR051401">
    <property type="entry name" value="GtrA_CellWall_Glycosyl"/>
</dbReference>
<comment type="caution">
    <text evidence="8">The sequence shown here is derived from an EMBL/GenBank/DDBJ whole genome shotgun (WGS) entry which is preliminary data.</text>
</comment>
<keyword evidence="9" id="KW-1185">Reference proteome</keyword>
<name>A0A5C5SDJ2_9STRE</name>
<comment type="subcellular location">
    <subcellularLocation>
        <location evidence="1">Membrane</location>
        <topology evidence="1">Multi-pass membrane protein</topology>
    </subcellularLocation>
</comment>
<feature type="transmembrane region" description="Helical" evidence="6">
    <location>
        <begin position="32"/>
        <end position="54"/>
    </location>
</feature>
<dbReference type="PANTHER" id="PTHR38459:SF5">
    <property type="entry name" value="CELL WALL TEICHOIC ACID GLYCOSYLATION PROTEIN GTCA"/>
    <property type="match status" value="1"/>
</dbReference>
<keyword evidence="4 6" id="KW-1133">Transmembrane helix</keyword>
<evidence type="ECO:0000256" key="6">
    <source>
        <dbReference type="SAM" id="Phobius"/>
    </source>
</evidence>
<feature type="transmembrane region" description="Helical" evidence="6">
    <location>
        <begin position="118"/>
        <end position="137"/>
    </location>
</feature>
<dbReference type="EMBL" id="VOHL01000002">
    <property type="protein sequence ID" value="TWS98033.1"/>
    <property type="molecule type" value="Genomic_DNA"/>
</dbReference>
<dbReference type="GO" id="GO:0000271">
    <property type="term" value="P:polysaccharide biosynthetic process"/>
    <property type="evidence" value="ECO:0007669"/>
    <property type="project" value="InterPro"/>
</dbReference>
<keyword evidence="3 6" id="KW-0812">Transmembrane</keyword>
<feature type="transmembrane region" description="Helical" evidence="6">
    <location>
        <begin position="9"/>
        <end position="26"/>
    </location>
</feature>
<evidence type="ECO:0000313" key="9">
    <source>
        <dbReference type="Proteomes" id="UP000317430"/>
    </source>
</evidence>
<sequence>MKKLLNHQAVKYLIFGLLTTLVYLLARELLFYIIQQATLAAIIANIIAILFAFMTNDRLVFNQSSEGWPKRLVKFIGARLSTLLLDLLLVILLVERFPQIIGQFVHNDPIWINRIETWLAQALIILANYFLSKVFVFNNTKS</sequence>
<comment type="similarity">
    <text evidence="2">Belongs to the GtrA family.</text>
</comment>
<gene>
    <name evidence="8" type="ORF">FRX57_03645</name>
</gene>
<evidence type="ECO:0000259" key="7">
    <source>
        <dbReference type="Pfam" id="PF04138"/>
    </source>
</evidence>
<dbReference type="PANTHER" id="PTHR38459">
    <property type="entry name" value="PROPHAGE BACTOPRENOL-LINKED GLUCOSE TRANSLOCASE HOMOLOG"/>
    <property type="match status" value="1"/>
</dbReference>
<dbReference type="InterPro" id="IPR007267">
    <property type="entry name" value="GtrA_DPMS_TM"/>
</dbReference>
<protein>
    <submittedName>
        <fullName evidence="8">GtrA family protein</fullName>
    </submittedName>
</protein>
<evidence type="ECO:0000313" key="8">
    <source>
        <dbReference type="EMBL" id="TWS98033.1"/>
    </source>
</evidence>
<accession>A0A5C5SDJ2</accession>
<keyword evidence="5 6" id="KW-0472">Membrane</keyword>
<dbReference type="OrthoDB" id="361483at2"/>
<dbReference type="Pfam" id="PF04138">
    <property type="entry name" value="GtrA_DPMS_TM"/>
    <property type="match status" value="1"/>
</dbReference>
<proteinExistence type="inferred from homology"/>
<dbReference type="RefSeq" id="WP_146566801.1">
    <property type="nucleotide sequence ID" value="NZ_VOHL01000002.1"/>
</dbReference>
<organism evidence="8 9">
    <name type="scientific">Streptococcus cuniculipharyngis</name>
    <dbReference type="NCBI Taxonomy" id="1562651"/>
    <lineage>
        <taxon>Bacteria</taxon>
        <taxon>Bacillati</taxon>
        <taxon>Bacillota</taxon>
        <taxon>Bacilli</taxon>
        <taxon>Lactobacillales</taxon>
        <taxon>Streptococcaceae</taxon>
        <taxon>Streptococcus</taxon>
    </lineage>
</organism>
<feature type="domain" description="GtrA/DPMS transmembrane" evidence="7">
    <location>
        <begin position="11"/>
        <end position="137"/>
    </location>
</feature>
<evidence type="ECO:0000256" key="5">
    <source>
        <dbReference type="ARBA" id="ARBA00023136"/>
    </source>
</evidence>
<evidence type="ECO:0000256" key="2">
    <source>
        <dbReference type="ARBA" id="ARBA00009399"/>
    </source>
</evidence>
<reference evidence="8 9" key="1">
    <citation type="submission" date="2019-08" db="EMBL/GenBank/DDBJ databases">
        <authorList>
            <person name="Lei W."/>
        </authorList>
    </citation>
    <scope>NUCLEOTIDE SEQUENCE [LARGE SCALE GENOMIC DNA]</scope>
    <source>
        <strain evidence="8 9">CCUG 66496</strain>
    </source>
</reference>
<evidence type="ECO:0000256" key="3">
    <source>
        <dbReference type="ARBA" id="ARBA00022692"/>
    </source>
</evidence>
<dbReference type="GO" id="GO:0005886">
    <property type="term" value="C:plasma membrane"/>
    <property type="evidence" value="ECO:0007669"/>
    <property type="project" value="TreeGrafter"/>
</dbReference>
<evidence type="ECO:0000256" key="4">
    <source>
        <dbReference type="ARBA" id="ARBA00022989"/>
    </source>
</evidence>
<feature type="transmembrane region" description="Helical" evidence="6">
    <location>
        <begin position="75"/>
        <end position="94"/>
    </location>
</feature>
<dbReference type="Proteomes" id="UP000317430">
    <property type="component" value="Unassembled WGS sequence"/>
</dbReference>